<comment type="similarity">
    <text evidence="1">Belongs to the bZIP family. NFIL3 subfamily.</text>
</comment>
<evidence type="ECO:0000313" key="8">
    <source>
        <dbReference type="Proteomes" id="UP000515129"/>
    </source>
</evidence>
<organism evidence="8 9">
    <name type="scientific">Carassius auratus</name>
    <name type="common">Goldfish</name>
    <dbReference type="NCBI Taxonomy" id="7957"/>
    <lineage>
        <taxon>Eukaryota</taxon>
        <taxon>Metazoa</taxon>
        <taxon>Chordata</taxon>
        <taxon>Craniata</taxon>
        <taxon>Vertebrata</taxon>
        <taxon>Euteleostomi</taxon>
        <taxon>Actinopterygii</taxon>
        <taxon>Neopterygii</taxon>
        <taxon>Teleostei</taxon>
        <taxon>Ostariophysi</taxon>
        <taxon>Cypriniformes</taxon>
        <taxon>Cyprinidae</taxon>
        <taxon>Cyprininae</taxon>
        <taxon>Carassius</taxon>
    </lineage>
</organism>
<keyword evidence="2" id="KW-0805">Transcription regulation</keyword>
<dbReference type="GeneID" id="113051059"/>
<keyword evidence="8" id="KW-1185">Reference proteome</keyword>
<name>A0A6P6KEI2_CARAU</name>
<keyword evidence="5" id="KW-0539">Nucleus</keyword>
<keyword evidence="4" id="KW-0804">Transcription</keyword>
<evidence type="ECO:0000256" key="2">
    <source>
        <dbReference type="ARBA" id="ARBA00023015"/>
    </source>
</evidence>
<dbReference type="GO" id="GO:0007623">
    <property type="term" value="P:circadian rhythm"/>
    <property type="evidence" value="ECO:0007669"/>
    <property type="project" value="TreeGrafter"/>
</dbReference>
<dbReference type="InterPro" id="IPR004827">
    <property type="entry name" value="bZIP"/>
</dbReference>
<dbReference type="GO" id="GO:0003677">
    <property type="term" value="F:DNA binding"/>
    <property type="evidence" value="ECO:0007669"/>
    <property type="project" value="UniProtKB-KW"/>
</dbReference>
<feature type="domain" description="BZIP" evidence="7">
    <location>
        <begin position="94"/>
        <end position="144"/>
    </location>
</feature>
<dbReference type="FunFam" id="1.20.5.170:FF:000025">
    <property type="entry name" value="nuclear factor interleukin-3-regulated protein-like"/>
    <property type="match status" value="1"/>
</dbReference>
<proteinExistence type="inferred from homology"/>
<dbReference type="CDD" id="cd14694">
    <property type="entry name" value="bZIP_NFIL3"/>
    <property type="match status" value="1"/>
</dbReference>
<dbReference type="OrthoDB" id="6151507at2759"/>
<dbReference type="InterPro" id="IPR047106">
    <property type="entry name" value="NFIL3-like_bZIP"/>
</dbReference>
<dbReference type="GO" id="GO:0003700">
    <property type="term" value="F:DNA-binding transcription factor activity"/>
    <property type="evidence" value="ECO:0007669"/>
    <property type="project" value="InterPro"/>
</dbReference>
<dbReference type="InterPro" id="IPR047229">
    <property type="entry name" value="NFIL3-like"/>
</dbReference>
<dbReference type="GO" id="GO:0005634">
    <property type="term" value="C:nucleus"/>
    <property type="evidence" value="ECO:0007669"/>
    <property type="project" value="TreeGrafter"/>
</dbReference>
<protein>
    <submittedName>
        <fullName evidence="9">Uncharacterized protein LOC113051059</fullName>
    </submittedName>
</protein>
<keyword evidence="3" id="KW-0238">DNA-binding</keyword>
<dbReference type="Gene3D" id="1.20.5.170">
    <property type="match status" value="1"/>
</dbReference>
<evidence type="ECO:0000256" key="5">
    <source>
        <dbReference type="ARBA" id="ARBA00023242"/>
    </source>
</evidence>
<reference evidence="9" key="1">
    <citation type="submission" date="2025-08" db="UniProtKB">
        <authorList>
            <consortium name="RefSeq"/>
        </authorList>
    </citation>
    <scope>IDENTIFICATION</scope>
    <source>
        <strain evidence="9">Wakin</strain>
        <tissue evidence="9">Muscle</tissue>
    </source>
</reference>
<evidence type="ECO:0000256" key="3">
    <source>
        <dbReference type="ARBA" id="ARBA00023125"/>
    </source>
</evidence>
<gene>
    <name evidence="9" type="primary">LOC113051059</name>
</gene>
<dbReference type="PANTHER" id="PTHR15284">
    <property type="entry name" value="NUCLEAR FACTOR INTERLEUKIN-3-REGULATED PROTEIN"/>
    <property type="match status" value="1"/>
</dbReference>
<dbReference type="RefSeq" id="XP_026070460.1">
    <property type="nucleotide sequence ID" value="XM_026214675.1"/>
</dbReference>
<dbReference type="SMART" id="SM00338">
    <property type="entry name" value="BRLZ"/>
    <property type="match status" value="1"/>
</dbReference>
<dbReference type="Pfam" id="PF07716">
    <property type="entry name" value="bZIP_2"/>
    <property type="match status" value="1"/>
</dbReference>
<dbReference type="InterPro" id="IPR046347">
    <property type="entry name" value="bZIP_sf"/>
</dbReference>
<dbReference type="PROSITE" id="PS50217">
    <property type="entry name" value="BZIP"/>
    <property type="match status" value="1"/>
</dbReference>
<evidence type="ECO:0000256" key="4">
    <source>
        <dbReference type="ARBA" id="ARBA00023163"/>
    </source>
</evidence>
<feature type="region of interest" description="Disordered" evidence="6">
    <location>
        <begin position="207"/>
        <end position="228"/>
    </location>
</feature>
<evidence type="ECO:0000259" key="7">
    <source>
        <dbReference type="PROSITE" id="PS50217"/>
    </source>
</evidence>
<evidence type="ECO:0000313" key="9">
    <source>
        <dbReference type="RefSeq" id="XP_026070460.1"/>
    </source>
</evidence>
<dbReference type="SUPFAM" id="SSF57959">
    <property type="entry name" value="Leucine zipper domain"/>
    <property type="match status" value="1"/>
</dbReference>
<dbReference type="KEGG" id="caua:113051059"/>
<feature type="non-terminal residue" evidence="9">
    <location>
        <position position="1"/>
    </location>
</feature>
<evidence type="ECO:0000256" key="1">
    <source>
        <dbReference type="ARBA" id="ARBA00006079"/>
    </source>
</evidence>
<dbReference type="PANTHER" id="PTHR15284:SF6">
    <property type="entry name" value="HYPOTHETICAL LOC799271-RELATED"/>
    <property type="match status" value="1"/>
</dbReference>
<dbReference type="AlphaFoldDB" id="A0A6P6KEI2"/>
<evidence type="ECO:0000256" key="6">
    <source>
        <dbReference type="SAM" id="MobiDB-lite"/>
    </source>
</evidence>
<sequence length="337" mass="37925">FHTYFKHQTQNVKDQSTTLAEQRVMYSKEIPDPVSQDGAISFTEEAVSILTSSSMLARSFLIHPRVLKHQESSETDSRITQRRKHESTPPEKKDEGYWYKRKKNNEAARRSREQRRISDKAVENKVLALLEDNARLKAELLALKFKFGLIKDPTNSQICSFGSHNQTFPAMRYSCPNSSSHTSFGHPLTKNYGFFMPGGSSIGSPELSDDAGGEHIRQSSYRAGEQPSGITAVHTNSLGWQANNMKGLPHKLRFKTACGIEDADAEVLLPGKNTTEGLWRPQTHTMPSAWPTAHQNNASIQRHTESHSTIRFQISALTEEVAQLRKLLSQHQLSKVN</sequence>
<dbReference type="Proteomes" id="UP000515129">
    <property type="component" value="Chromosome 31"/>
</dbReference>
<feature type="compositionally biased region" description="Basic and acidic residues" evidence="6">
    <location>
        <begin position="86"/>
        <end position="115"/>
    </location>
</feature>
<accession>A0A6P6KEI2</accession>
<feature type="region of interest" description="Disordered" evidence="6">
    <location>
        <begin position="71"/>
        <end position="115"/>
    </location>
</feature>